<accession>A0A8I0HRE9</accession>
<dbReference type="Pfam" id="PF02481">
    <property type="entry name" value="DNA_processg_A"/>
    <property type="match status" value="1"/>
</dbReference>
<evidence type="ECO:0000313" key="3">
    <source>
        <dbReference type="EMBL" id="MBD8031342.1"/>
    </source>
</evidence>
<organism evidence="3 4">
    <name type="scientific">Corynebacterium gallinarum</name>
    <dbReference type="NCBI Taxonomy" id="2762214"/>
    <lineage>
        <taxon>Bacteria</taxon>
        <taxon>Bacillati</taxon>
        <taxon>Actinomycetota</taxon>
        <taxon>Actinomycetes</taxon>
        <taxon>Mycobacteriales</taxon>
        <taxon>Corynebacteriaceae</taxon>
        <taxon>Corynebacterium</taxon>
    </lineage>
</organism>
<dbReference type="AlphaFoldDB" id="A0A8I0HRE9"/>
<dbReference type="PANTHER" id="PTHR43022">
    <property type="entry name" value="PROTEIN SMF"/>
    <property type="match status" value="1"/>
</dbReference>
<protein>
    <submittedName>
        <fullName evidence="3">DNA-processing protein DprA</fullName>
    </submittedName>
</protein>
<evidence type="ECO:0000259" key="2">
    <source>
        <dbReference type="Pfam" id="PF02481"/>
    </source>
</evidence>
<name>A0A8I0HRE9_9CORY</name>
<evidence type="ECO:0000313" key="4">
    <source>
        <dbReference type="Proteomes" id="UP000650224"/>
    </source>
</evidence>
<dbReference type="GO" id="GO:0009294">
    <property type="term" value="P:DNA-mediated transformation"/>
    <property type="evidence" value="ECO:0007669"/>
    <property type="project" value="InterPro"/>
</dbReference>
<gene>
    <name evidence="3" type="ORF">H9627_13645</name>
</gene>
<evidence type="ECO:0000256" key="1">
    <source>
        <dbReference type="ARBA" id="ARBA00006525"/>
    </source>
</evidence>
<dbReference type="RefSeq" id="WP_191734569.1">
    <property type="nucleotide sequence ID" value="NZ_JACSPR010000014.1"/>
</dbReference>
<sequence length="303" mass="31621">MYTTDFSSPQAESDQTLIGIIAAVRAKSSLSQPARVDLLLTQGLDALLEDIFGHTLINPERDMALEHAARDLSAWREKGYQVNSILDPAYPHHLASVHEAPAVLFSVGRLDPTDNGVSVVGSRNASPGQLQAAGEIATALVRRGLTVVSGLAAGIDAAAHTAALAAGGRTVAVMGTGLDHTYPVAHRKLRKSIEDTGLVFSQFLPEQTGSKASFPMRNAVMSGYGRATIVVGATEKSGTRHQAKAAVGHSRGLILTPQVATRTSWGRAYVESGVAQVAHNSEDAVDIASAIIATADAGAQLFA</sequence>
<dbReference type="PANTHER" id="PTHR43022:SF1">
    <property type="entry name" value="PROTEIN SMF"/>
    <property type="match status" value="1"/>
</dbReference>
<dbReference type="InterPro" id="IPR003488">
    <property type="entry name" value="DprA"/>
</dbReference>
<keyword evidence="4" id="KW-1185">Reference proteome</keyword>
<proteinExistence type="inferred from homology"/>
<dbReference type="SUPFAM" id="SSF102405">
    <property type="entry name" value="MCP/YpsA-like"/>
    <property type="match status" value="1"/>
</dbReference>
<dbReference type="Gene3D" id="3.40.50.450">
    <property type="match status" value="1"/>
</dbReference>
<comment type="caution">
    <text evidence="3">The sequence shown here is derived from an EMBL/GenBank/DDBJ whole genome shotgun (WGS) entry which is preliminary data.</text>
</comment>
<dbReference type="Proteomes" id="UP000650224">
    <property type="component" value="Unassembled WGS sequence"/>
</dbReference>
<reference evidence="3 4" key="1">
    <citation type="submission" date="2020-08" db="EMBL/GenBank/DDBJ databases">
        <title>A Genomic Blueprint of the Chicken Gut Microbiome.</title>
        <authorList>
            <person name="Gilroy R."/>
            <person name="Ravi A."/>
            <person name="Getino M."/>
            <person name="Pursley I."/>
            <person name="Horton D.L."/>
            <person name="Alikhan N.-F."/>
            <person name="Baker D."/>
            <person name="Gharbi K."/>
            <person name="Hall N."/>
            <person name="Watson M."/>
            <person name="Adriaenssens E.M."/>
            <person name="Foster-Nyarko E."/>
            <person name="Jarju S."/>
            <person name="Secka A."/>
            <person name="Antonio M."/>
            <person name="Oren A."/>
            <person name="Chaudhuri R."/>
            <person name="La Ragione R.M."/>
            <person name="Hildebrand F."/>
            <person name="Pallen M.J."/>
        </authorList>
    </citation>
    <scope>NUCLEOTIDE SEQUENCE [LARGE SCALE GENOMIC DNA]</scope>
    <source>
        <strain evidence="3 4">Sa1YVA5</strain>
    </source>
</reference>
<dbReference type="EMBL" id="JACSPR010000014">
    <property type="protein sequence ID" value="MBD8031342.1"/>
    <property type="molecule type" value="Genomic_DNA"/>
</dbReference>
<comment type="similarity">
    <text evidence="1">Belongs to the DprA/Smf family.</text>
</comment>
<dbReference type="InterPro" id="IPR057666">
    <property type="entry name" value="DrpA_SLOG"/>
</dbReference>
<feature type="domain" description="Smf/DprA SLOG" evidence="2">
    <location>
        <begin position="84"/>
        <end position="285"/>
    </location>
</feature>